<evidence type="ECO:0000256" key="4">
    <source>
        <dbReference type="ARBA" id="ARBA00022598"/>
    </source>
</evidence>
<evidence type="ECO:0000256" key="2">
    <source>
        <dbReference type="ARBA" id="ARBA00011123"/>
    </source>
</evidence>
<dbReference type="InterPro" id="IPR017959">
    <property type="entry name" value="Asn/Gln-tRNA_amidoTrfase_suB/E"/>
</dbReference>
<dbReference type="GO" id="GO:0006412">
    <property type="term" value="P:translation"/>
    <property type="evidence" value="ECO:0007669"/>
    <property type="project" value="UniProtKB-UniRule"/>
</dbReference>
<dbReference type="AlphaFoldDB" id="A0A2H0LQU7"/>
<dbReference type="SUPFAM" id="SSF55931">
    <property type="entry name" value="Glutamine synthetase/guanido kinase"/>
    <property type="match status" value="1"/>
</dbReference>
<dbReference type="GO" id="GO:0070681">
    <property type="term" value="P:glutaminyl-tRNAGln biosynthesis via transamidation"/>
    <property type="evidence" value="ECO:0007669"/>
    <property type="project" value="TreeGrafter"/>
</dbReference>
<dbReference type="NCBIfam" id="NF004012">
    <property type="entry name" value="PRK05477.1-2"/>
    <property type="match status" value="1"/>
</dbReference>
<dbReference type="Pfam" id="PF02637">
    <property type="entry name" value="GatB_Yqey"/>
    <property type="match status" value="1"/>
</dbReference>
<dbReference type="InterPro" id="IPR017958">
    <property type="entry name" value="Gln-tRNA_amidoTrfase_suB_CS"/>
</dbReference>
<reference evidence="13 14" key="1">
    <citation type="submission" date="2017-09" db="EMBL/GenBank/DDBJ databases">
        <title>Depth-based differentiation of microbial function through sediment-hosted aquifers and enrichment of novel symbionts in the deep terrestrial subsurface.</title>
        <authorList>
            <person name="Probst A.J."/>
            <person name="Ladd B."/>
            <person name="Jarett J.K."/>
            <person name="Geller-Mcgrath D.E."/>
            <person name="Sieber C.M."/>
            <person name="Emerson J.B."/>
            <person name="Anantharaman K."/>
            <person name="Thomas B.C."/>
            <person name="Malmstrom R."/>
            <person name="Stieglmeier M."/>
            <person name="Klingl A."/>
            <person name="Woyke T."/>
            <person name="Ryan C.M."/>
            <person name="Banfield J.F."/>
        </authorList>
    </citation>
    <scope>NUCLEOTIDE SEQUENCE [LARGE SCALE GENOMIC DNA]</scope>
    <source>
        <strain evidence="13">CG11_big_fil_rev_8_21_14_0_20_45_26</strain>
    </source>
</reference>
<dbReference type="EC" id="6.3.5.-" evidence="11"/>
<dbReference type="EMBL" id="PCVY01000058">
    <property type="protein sequence ID" value="PIQ85865.1"/>
    <property type="molecule type" value="Genomic_DNA"/>
</dbReference>
<evidence type="ECO:0000256" key="7">
    <source>
        <dbReference type="ARBA" id="ARBA00022917"/>
    </source>
</evidence>
<evidence type="ECO:0000256" key="10">
    <source>
        <dbReference type="ARBA" id="ARBA00047913"/>
    </source>
</evidence>
<evidence type="ECO:0000256" key="11">
    <source>
        <dbReference type="HAMAP-Rule" id="MF_00121"/>
    </source>
</evidence>
<dbReference type="Pfam" id="PF02934">
    <property type="entry name" value="GatB_N"/>
    <property type="match status" value="1"/>
</dbReference>
<comment type="function">
    <text evidence="8 11">Allows the formation of correctly charged Asn-tRNA(Asn) or Gln-tRNA(Gln) through the transamidation of misacylated Asp-tRNA(Asn) or Glu-tRNA(Gln) in organisms which lack either or both of asparaginyl-tRNA or glutaminyl-tRNA synthetases. The reaction takes place in the presence of glutamine and ATP through an activated phospho-Asp-tRNA(Asn) or phospho-Glu-tRNA(Gln).</text>
</comment>
<keyword evidence="7 11" id="KW-0648">Protein biosynthesis</keyword>
<evidence type="ECO:0000256" key="1">
    <source>
        <dbReference type="ARBA" id="ARBA00005306"/>
    </source>
</evidence>
<evidence type="ECO:0000256" key="5">
    <source>
        <dbReference type="ARBA" id="ARBA00022741"/>
    </source>
</evidence>
<evidence type="ECO:0000256" key="3">
    <source>
        <dbReference type="ARBA" id="ARBA00016923"/>
    </source>
</evidence>
<dbReference type="GO" id="GO:0050567">
    <property type="term" value="F:glutaminyl-tRNA synthase (glutamine-hydrolyzing) activity"/>
    <property type="evidence" value="ECO:0007669"/>
    <property type="project" value="UniProtKB-UniRule"/>
</dbReference>
<dbReference type="NCBIfam" id="NF004015">
    <property type="entry name" value="PRK05477.1-5"/>
    <property type="match status" value="1"/>
</dbReference>
<comment type="caution">
    <text evidence="13">The sequence shown here is derived from an EMBL/GenBank/DDBJ whole genome shotgun (WGS) entry which is preliminary data.</text>
</comment>
<dbReference type="PANTHER" id="PTHR11659:SF0">
    <property type="entry name" value="GLUTAMYL-TRNA(GLN) AMIDOTRANSFERASE SUBUNIT B, MITOCHONDRIAL"/>
    <property type="match status" value="1"/>
</dbReference>
<dbReference type="NCBIfam" id="TIGR00133">
    <property type="entry name" value="gatB"/>
    <property type="match status" value="1"/>
</dbReference>
<dbReference type="Gene3D" id="1.10.150.380">
    <property type="entry name" value="GatB domain, N-terminal subdomain"/>
    <property type="match status" value="1"/>
</dbReference>
<comment type="catalytic activity">
    <reaction evidence="10 11">
        <text>L-glutamyl-tRNA(Gln) + L-glutamine + ATP + H2O = L-glutaminyl-tRNA(Gln) + L-glutamate + ADP + phosphate + H(+)</text>
        <dbReference type="Rhea" id="RHEA:17521"/>
        <dbReference type="Rhea" id="RHEA-COMP:9681"/>
        <dbReference type="Rhea" id="RHEA-COMP:9684"/>
        <dbReference type="ChEBI" id="CHEBI:15377"/>
        <dbReference type="ChEBI" id="CHEBI:15378"/>
        <dbReference type="ChEBI" id="CHEBI:29985"/>
        <dbReference type="ChEBI" id="CHEBI:30616"/>
        <dbReference type="ChEBI" id="CHEBI:43474"/>
        <dbReference type="ChEBI" id="CHEBI:58359"/>
        <dbReference type="ChEBI" id="CHEBI:78520"/>
        <dbReference type="ChEBI" id="CHEBI:78521"/>
        <dbReference type="ChEBI" id="CHEBI:456216"/>
    </reaction>
</comment>
<feature type="domain" description="Asn/Gln amidotransferase" evidence="12">
    <location>
        <begin position="331"/>
        <end position="478"/>
    </location>
</feature>
<dbReference type="NCBIfam" id="NF004014">
    <property type="entry name" value="PRK05477.1-4"/>
    <property type="match status" value="1"/>
</dbReference>
<evidence type="ECO:0000259" key="12">
    <source>
        <dbReference type="SMART" id="SM00845"/>
    </source>
</evidence>
<dbReference type="FunFam" id="1.10.150.380:FF:000001">
    <property type="entry name" value="Aspartyl/glutamyl-tRNA(Asn/Gln) amidotransferase subunit B"/>
    <property type="match status" value="1"/>
</dbReference>
<dbReference type="InterPro" id="IPR018027">
    <property type="entry name" value="Asn/Gln_amidotransferase"/>
</dbReference>
<evidence type="ECO:0000313" key="14">
    <source>
        <dbReference type="Proteomes" id="UP000230859"/>
    </source>
</evidence>
<dbReference type="PANTHER" id="PTHR11659">
    <property type="entry name" value="GLUTAMYL-TRNA GLN AMIDOTRANSFERASE SUBUNIT B MITOCHONDRIAL AND PROKARYOTIC PET112-RELATED"/>
    <property type="match status" value="1"/>
</dbReference>
<dbReference type="SUPFAM" id="SSF89095">
    <property type="entry name" value="GatB/YqeY motif"/>
    <property type="match status" value="1"/>
</dbReference>
<organism evidence="13 14">
    <name type="scientific">Candidatus Abzuiibacterium crystallinum</name>
    <dbReference type="NCBI Taxonomy" id="1974748"/>
    <lineage>
        <taxon>Bacteria</taxon>
        <taxon>Pseudomonadati</taxon>
        <taxon>Candidatus Omnitrophota</taxon>
        <taxon>Candidatus Abzuiibacterium</taxon>
    </lineage>
</organism>
<dbReference type="GO" id="GO:0005524">
    <property type="term" value="F:ATP binding"/>
    <property type="evidence" value="ECO:0007669"/>
    <property type="project" value="UniProtKB-KW"/>
</dbReference>
<dbReference type="GO" id="GO:0016740">
    <property type="term" value="F:transferase activity"/>
    <property type="evidence" value="ECO:0007669"/>
    <property type="project" value="UniProtKB-KW"/>
</dbReference>
<evidence type="ECO:0000313" key="13">
    <source>
        <dbReference type="EMBL" id="PIQ85865.1"/>
    </source>
</evidence>
<accession>A0A2H0LQU7</accession>
<dbReference type="SMART" id="SM00845">
    <property type="entry name" value="GatB_Yqey"/>
    <property type="match status" value="1"/>
</dbReference>
<proteinExistence type="inferred from homology"/>
<dbReference type="InterPro" id="IPR006075">
    <property type="entry name" value="Asn/Gln-tRNA_Trfase_suB/E_cat"/>
</dbReference>
<dbReference type="GO" id="GO:0050566">
    <property type="term" value="F:asparaginyl-tRNA synthase (glutamine-hydrolyzing) activity"/>
    <property type="evidence" value="ECO:0007669"/>
    <property type="project" value="RHEA"/>
</dbReference>
<evidence type="ECO:0000256" key="9">
    <source>
        <dbReference type="ARBA" id="ARBA00047380"/>
    </source>
</evidence>
<dbReference type="PROSITE" id="PS01234">
    <property type="entry name" value="GATB"/>
    <property type="match status" value="1"/>
</dbReference>
<keyword evidence="6 11" id="KW-0067">ATP-binding</keyword>
<dbReference type="InterPro" id="IPR014746">
    <property type="entry name" value="Gln_synth/guanido_kin_cat_dom"/>
</dbReference>
<dbReference type="InterPro" id="IPR023168">
    <property type="entry name" value="GatB_Yqey_C_2"/>
</dbReference>
<comment type="similarity">
    <text evidence="1 11">Belongs to the GatB/GatE family. GatB subfamily.</text>
</comment>
<keyword evidence="4 11" id="KW-0436">Ligase</keyword>
<name>A0A2H0LQU7_9BACT</name>
<dbReference type="InterPro" id="IPR004413">
    <property type="entry name" value="GatB"/>
</dbReference>
<gene>
    <name evidence="11" type="primary">gatB</name>
    <name evidence="13" type="ORF">COV74_06755</name>
</gene>
<evidence type="ECO:0000256" key="8">
    <source>
        <dbReference type="ARBA" id="ARBA00024799"/>
    </source>
</evidence>
<dbReference type="Proteomes" id="UP000230859">
    <property type="component" value="Unassembled WGS sequence"/>
</dbReference>
<keyword evidence="5 11" id="KW-0547">Nucleotide-binding</keyword>
<keyword evidence="13" id="KW-0808">Transferase</keyword>
<comment type="catalytic activity">
    <reaction evidence="9 11">
        <text>L-aspartyl-tRNA(Asn) + L-glutamine + ATP + H2O = L-asparaginyl-tRNA(Asn) + L-glutamate + ADP + phosphate + 2 H(+)</text>
        <dbReference type="Rhea" id="RHEA:14513"/>
        <dbReference type="Rhea" id="RHEA-COMP:9674"/>
        <dbReference type="Rhea" id="RHEA-COMP:9677"/>
        <dbReference type="ChEBI" id="CHEBI:15377"/>
        <dbReference type="ChEBI" id="CHEBI:15378"/>
        <dbReference type="ChEBI" id="CHEBI:29985"/>
        <dbReference type="ChEBI" id="CHEBI:30616"/>
        <dbReference type="ChEBI" id="CHEBI:43474"/>
        <dbReference type="ChEBI" id="CHEBI:58359"/>
        <dbReference type="ChEBI" id="CHEBI:78515"/>
        <dbReference type="ChEBI" id="CHEBI:78516"/>
        <dbReference type="ChEBI" id="CHEBI:456216"/>
    </reaction>
</comment>
<dbReference type="HAMAP" id="MF_00121">
    <property type="entry name" value="GatB"/>
    <property type="match status" value="1"/>
</dbReference>
<evidence type="ECO:0000256" key="6">
    <source>
        <dbReference type="ARBA" id="ARBA00022840"/>
    </source>
</evidence>
<protein>
    <recommendedName>
        <fullName evidence="3 11">Aspartyl/glutamyl-tRNA(Asn/Gln) amidotransferase subunit B</fullName>
        <shortName evidence="11">Asp/Glu-ADT subunit B</shortName>
        <ecNumber evidence="11">6.3.5.-</ecNumber>
    </recommendedName>
</protein>
<dbReference type="InterPro" id="IPR003789">
    <property type="entry name" value="Asn/Gln_tRNA_amidoTrase-B-like"/>
</dbReference>
<dbReference type="FunFam" id="1.10.10.410:FF:000001">
    <property type="entry name" value="Aspartyl/glutamyl-tRNA(Asn/Gln) amidotransferase subunit B"/>
    <property type="match status" value="1"/>
</dbReference>
<sequence>MNTYEPVIGLEVHVQLATKSKIFCACSTKFGSEPNANTCPICMGLPGTLPVLNEQALRLAMKVGLALNTTIAKRIKFDRKNYFYPDLPKAYQISQYDMPVCAHGGLTIQPESSGGITKQIGITRAHLEEDAGKLLHEGVKDGSWVDYNRAGIPLLEIVSEPDIRSPEEAYDYLTRLKAVLLYLEVSDCNMEEGSLRCDANVSLRPKGESQFGTKVEIKNLNSFKAVQKALQYEIERQTEALEQGEKIAQETRLWNDMQGKTISMRSKEHAHDYRYFPEPDLVPFTVTEKEIEAVRRALPELPQARKERFVKNFGLSDYDASVLVNDKVLGEYFENCVKEGANAKLACNWIQTDLLGALNERCLSFDQNPITPKHLAGMLALIENNTISGKIGKDVLPLMIDEKKTADQIVKEKNLVQVTDTKLLEDIAERVIAANPNPVEQYKSGKTQAIGFLVGQIMKETKGKANPKIVNEILQKKLS</sequence>
<dbReference type="InterPro" id="IPR042114">
    <property type="entry name" value="GatB_C_1"/>
</dbReference>
<comment type="subunit">
    <text evidence="2 11">Heterotrimer of A, B and C subunits.</text>
</comment>
<dbReference type="Gene3D" id="1.10.10.410">
    <property type="match status" value="1"/>
</dbReference>